<organism evidence="2 3">
    <name type="scientific">Crotalaria pallida</name>
    <name type="common">Smooth rattlebox</name>
    <name type="synonym">Crotalaria striata</name>
    <dbReference type="NCBI Taxonomy" id="3830"/>
    <lineage>
        <taxon>Eukaryota</taxon>
        <taxon>Viridiplantae</taxon>
        <taxon>Streptophyta</taxon>
        <taxon>Embryophyta</taxon>
        <taxon>Tracheophyta</taxon>
        <taxon>Spermatophyta</taxon>
        <taxon>Magnoliopsida</taxon>
        <taxon>eudicotyledons</taxon>
        <taxon>Gunneridae</taxon>
        <taxon>Pentapetalae</taxon>
        <taxon>rosids</taxon>
        <taxon>fabids</taxon>
        <taxon>Fabales</taxon>
        <taxon>Fabaceae</taxon>
        <taxon>Papilionoideae</taxon>
        <taxon>50 kb inversion clade</taxon>
        <taxon>genistoids sensu lato</taxon>
        <taxon>core genistoids</taxon>
        <taxon>Crotalarieae</taxon>
        <taxon>Crotalaria</taxon>
    </lineage>
</organism>
<evidence type="ECO:0000313" key="3">
    <source>
        <dbReference type="Proteomes" id="UP001372338"/>
    </source>
</evidence>
<feature type="compositionally biased region" description="Basic and acidic residues" evidence="1">
    <location>
        <begin position="70"/>
        <end position="83"/>
    </location>
</feature>
<feature type="region of interest" description="Disordered" evidence="1">
    <location>
        <begin position="52"/>
        <end position="136"/>
    </location>
</feature>
<gene>
    <name evidence="2" type="ORF">RIF29_29925</name>
</gene>
<dbReference type="AlphaFoldDB" id="A0AAN9EGA2"/>
<protein>
    <submittedName>
        <fullName evidence="2">Uncharacterized protein</fullName>
    </submittedName>
</protein>
<feature type="compositionally biased region" description="Polar residues" evidence="1">
    <location>
        <begin position="91"/>
        <end position="100"/>
    </location>
</feature>
<evidence type="ECO:0000313" key="2">
    <source>
        <dbReference type="EMBL" id="KAK7256474.1"/>
    </source>
</evidence>
<proteinExistence type="predicted"/>
<sequence length="226" mass="26049">MAQDDMVARIKLQAMKRAAVENDSSRAKKQHIIKGKTMGCDNLRKYQQPMKRKAMEDNNSIANKQIKKKIATENDKTRADQQRKKGIAVESVNSRTNQQPMKRVATEIDSSRTKQQPKKRVVTENGKSSGRKKEKKVPMCPPILIEDFFKQNGEVGEEDELGDESEHEELNIMEQEANVNHEEDGELNGNKIEGIVKRRVITHPEKFPLPPNHEQYDWVDREDIVY</sequence>
<comment type="caution">
    <text evidence="2">The sequence shown here is derived from an EMBL/GenBank/DDBJ whole genome shotgun (WGS) entry which is preliminary data.</text>
</comment>
<keyword evidence="3" id="KW-1185">Reference proteome</keyword>
<accession>A0AAN9EGA2</accession>
<dbReference type="Proteomes" id="UP001372338">
    <property type="component" value="Unassembled WGS sequence"/>
</dbReference>
<evidence type="ECO:0000256" key="1">
    <source>
        <dbReference type="SAM" id="MobiDB-lite"/>
    </source>
</evidence>
<dbReference type="EMBL" id="JAYWIO010000006">
    <property type="protein sequence ID" value="KAK7256474.1"/>
    <property type="molecule type" value="Genomic_DNA"/>
</dbReference>
<name>A0AAN9EGA2_CROPI</name>
<reference evidence="2 3" key="1">
    <citation type="submission" date="2024-01" db="EMBL/GenBank/DDBJ databases">
        <title>The genomes of 5 underutilized Papilionoideae crops provide insights into root nodulation and disease resistanc.</title>
        <authorList>
            <person name="Yuan L."/>
        </authorList>
    </citation>
    <scope>NUCLEOTIDE SEQUENCE [LARGE SCALE GENOMIC DNA]</scope>
    <source>
        <strain evidence="2">ZHUSHIDOU_FW_LH</strain>
        <tissue evidence="2">Leaf</tissue>
    </source>
</reference>